<feature type="transmembrane region" description="Helical" evidence="1">
    <location>
        <begin position="41"/>
        <end position="63"/>
    </location>
</feature>
<keyword evidence="3" id="KW-1185">Reference proteome</keyword>
<dbReference type="InterPro" id="IPR040201">
    <property type="entry name" value="Mrg3-like"/>
</dbReference>
<dbReference type="GO" id="GO:0051787">
    <property type="term" value="F:misfolded protein binding"/>
    <property type="evidence" value="ECO:0007669"/>
    <property type="project" value="TreeGrafter"/>
</dbReference>
<proteinExistence type="predicted"/>
<keyword evidence="1" id="KW-0812">Transmembrane</keyword>
<dbReference type="PANTHER" id="PTHR28142:SF1">
    <property type="entry name" value="MITOCHONDRIAL INNER MEMBRANE I-AAA PROTEASE SUPERCOMPLEX SUBUNIT MGR3-RELATED"/>
    <property type="match status" value="1"/>
</dbReference>
<dbReference type="EMBL" id="LT598469">
    <property type="protein sequence ID" value="SCV00438.1"/>
    <property type="molecule type" value="Genomic_DNA"/>
</dbReference>
<dbReference type="CDD" id="cd24145">
    <property type="entry name" value="Mgr3-like"/>
    <property type="match status" value="1"/>
</dbReference>
<gene>
    <name evidence="2" type="ORF">LAMI_0G05050G</name>
</gene>
<dbReference type="Proteomes" id="UP000191024">
    <property type="component" value="Chromosome G"/>
</dbReference>
<dbReference type="AlphaFoldDB" id="A0A1G4K8P9"/>
<organism evidence="2 3">
    <name type="scientific">Lachancea mirantina</name>
    <dbReference type="NCBI Taxonomy" id="1230905"/>
    <lineage>
        <taxon>Eukaryota</taxon>
        <taxon>Fungi</taxon>
        <taxon>Dikarya</taxon>
        <taxon>Ascomycota</taxon>
        <taxon>Saccharomycotina</taxon>
        <taxon>Saccharomycetes</taxon>
        <taxon>Saccharomycetales</taxon>
        <taxon>Saccharomycetaceae</taxon>
        <taxon>Lachancea</taxon>
    </lineage>
</organism>
<sequence>MLKRSFTLRARGGTFLPRQTMTRTRAISMASFPGQKQNTKLTSWLIGISGFGALSLGIFYFYWPRHNFPSPVAKKLRQALWEESEKSDHDYQGALRYYLEALQECDNSGVSSISDEYTGVELKIAEMYERLGMQKEAHNVYIELLYRYYDALQDTNSVPNNLRPHLIQKDLRVLIKSIEMNQDVELGKRNLLTHLLMAQEEVLSRSPELKKFFDRRKQRTLKLFQGKATGVEPIDFQALVNENTIKLDEDSHMILDLAKDSSAWEPFKDEFFTARDLYTAYCLSTKDIASALSCKLTTVEWMVMADMPPGQILLSQANLGSLLYLQAETFESQIYRLNQKREEEPGLKTDDNIIKTLRTLHRNRDSCFDMATKCYDSVIKFSKRNNKLRFNAKDLMDHSAAHAIALSTYGMGVINLHNGTLPRAERLLKDSISMAQETDFQELYKEANQELKKVYLAKETTAKTSKTDEGATK</sequence>
<dbReference type="STRING" id="1230905.A0A1G4K8P9"/>
<keyword evidence="1" id="KW-0472">Membrane</keyword>
<dbReference type="GO" id="GO:0031942">
    <property type="term" value="C:i-AAA complex"/>
    <property type="evidence" value="ECO:0007669"/>
    <property type="project" value="TreeGrafter"/>
</dbReference>
<protein>
    <submittedName>
        <fullName evidence="2">LAMI_0G05050g1_1</fullName>
    </submittedName>
</protein>
<dbReference type="GO" id="GO:0006515">
    <property type="term" value="P:protein quality control for misfolded or incompletely synthesized proteins"/>
    <property type="evidence" value="ECO:0007669"/>
    <property type="project" value="TreeGrafter"/>
</dbReference>
<name>A0A1G4K8P9_9SACH</name>
<evidence type="ECO:0000313" key="3">
    <source>
        <dbReference type="Proteomes" id="UP000191024"/>
    </source>
</evidence>
<dbReference type="OrthoDB" id="10050400at2759"/>
<evidence type="ECO:0000313" key="2">
    <source>
        <dbReference type="EMBL" id="SCV00438.1"/>
    </source>
</evidence>
<reference evidence="2 3" key="1">
    <citation type="submission" date="2016-03" db="EMBL/GenBank/DDBJ databases">
        <authorList>
            <person name="Devillers H."/>
        </authorList>
    </citation>
    <scope>NUCLEOTIDE SEQUENCE [LARGE SCALE GENOMIC DNA]</scope>
    <source>
        <strain evidence="2">CBS 11717</strain>
    </source>
</reference>
<accession>A0A1G4K8P9</accession>
<keyword evidence="1" id="KW-1133">Transmembrane helix</keyword>
<evidence type="ECO:0000256" key="1">
    <source>
        <dbReference type="SAM" id="Phobius"/>
    </source>
</evidence>
<dbReference type="PANTHER" id="PTHR28142">
    <property type="entry name" value="MITOCHONDRIAL INNER MEMBRANE I-AAA PROTEASE SUPERCOMPLEX SUBUNIT MGR3-RELATED"/>
    <property type="match status" value="1"/>
</dbReference>